<feature type="binding site" evidence="7">
    <location>
        <position position="92"/>
    </location>
    <ligand>
        <name>Zn(2+)</name>
        <dbReference type="ChEBI" id="CHEBI:29105"/>
    </ligand>
</feature>
<feature type="binding site" evidence="7">
    <location>
        <position position="135"/>
    </location>
    <ligand>
        <name>Zn(2+)</name>
        <dbReference type="ChEBI" id="CHEBI:29105"/>
    </ligand>
</feature>
<protein>
    <submittedName>
        <fullName evidence="9">Fe2+/Zn2+ uptake regulation proteins</fullName>
    </submittedName>
</protein>
<feature type="binding site" evidence="7">
    <location>
        <position position="132"/>
    </location>
    <ligand>
        <name>Zn(2+)</name>
        <dbReference type="ChEBI" id="CHEBI:29105"/>
    </ligand>
</feature>
<keyword evidence="8" id="KW-0408">Iron</keyword>
<dbReference type="CDD" id="cd07153">
    <property type="entry name" value="Fur_like"/>
    <property type="match status" value="1"/>
</dbReference>
<keyword evidence="4" id="KW-0805">Transcription regulation</keyword>
<dbReference type="InterPro" id="IPR036390">
    <property type="entry name" value="WH_DNA-bd_sf"/>
</dbReference>
<comment type="cofactor">
    <cofactor evidence="8">
        <name>Mn(2+)</name>
        <dbReference type="ChEBI" id="CHEBI:29035"/>
    </cofactor>
    <cofactor evidence="8">
        <name>Fe(2+)</name>
        <dbReference type="ChEBI" id="CHEBI:29033"/>
    </cofactor>
    <text evidence="8">Binds 1 Mn(2+) or Fe(2+) ion per subunit.</text>
</comment>
<organism evidence="9">
    <name type="scientific">Candidatus Actinomarina minuta</name>
    <dbReference type="NCBI Taxonomy" id="1389454"/>
    <lineage>
        <taxon>Bacteria</taxon>
        <taxon>Bacillati</taxon>
        <taxon>Actinomycetota</taxon>
        <taxon>Actinomycetes</taxon>
        <taxon>Candidatus Actinomarinidae</taxon>
        <taxon>Candidatus Actinomarinales</taxon>
        <taxon>Candidatus Actinomarineae</taxon>
        <taxon>Candidatus Actinomarinaceae</taxon>
        <taxon>Candidatus Actinomarina</taxon>
    </lineage>
</organism>
<keyword evidence="6" id="KW-0804">Transcription</keyword>
<feature type="binding site" evidence="7">
    <location>
        <position position="95"/>
    </location>
    <ligand>
        <name>Zn(2+)</name>
        <dbReference type="ChEBI" id="CHEBI:29105"/>
    </ligand>
</feature>
<name>S5DL32_9ACTN</name>
<sequence>MDLISKLKKNGNRITESRSTICNILEESGHEHFTAEELYNLALKKVKDIDLATVYRTLDILESLDIIEHSHQQHGSGIYYLKKYEKNTHIVCKICNAIEDISVKVMESVEKIIEKNSMYKLTDNHFVYTGICKNCK</sequence>
<keyword evidence="3 7" id="KW-0862">Zinc</keyword>
<dbReference type="SUPFAM" id="SSF46785">
    <property type="entry name" value="Winged helix' DNA-binding domain"/>
    <property type="match status" value="1"/>
</dbReference>
<dbReference type="GO" id="GO:0008270">
    <property type="term" value="F:zinc ion binding"/>
    <property type="evidence" value="ECO:0007669"/>
    <property type="project" value="TreeGrafter"/>
</dbReference>
<feature type="binding site" evidence="8">
    <location>
        <position position="107"/>
    </location>
    <ligand>
        <name>Fe cation</name>
        <dbReference type="ChEBI" id="CHEBI:24875"/>
    </ligand>
</feature>
<evidence type="ECO:0000256" key="4">
    <source>
        <dbReference type="ARBA" id="ARBA00023015"/>
    </source>
</evidence>
<evidence type="ECO:0000256" key="6">
    <source>
        <dbReference type="ARBA" id="ARBA00023163"/>
    </source>
</evidence>
<evidence type="ECO:0000256" key="1">
    <source>
        <dbReference type="ARBA" id="ARBA00007957"/>
    </source>
</evidence>
<dbReference type="GO" id="GO:1900376">
    <property type="term" value="P:regulation of secondary metabolite biosynthetic process"/>
    <property type="evidence" value="ECO:0007669"/>
    <property type="project" value="TreeGrafter"/>
</dbReference>
<dbReference type="GO" id="GO:0003700">
    <property type="term" value="F:DNA-binding transcription factor activity"/>
    <property type="evidence" value="ECO:0007669"/>
    <property type="project" value="InterPro"/>
</dbReference>
<evidence type="ECO:0000256" key="5">
    <source>
        <dbReference type="ARBA" id="ARBA00023125"/>
    </source>
</evidence>
<comment type="cofactor">
    <cofactor evidence="7">
        <name>Zn(2+)</name>
        <dbReference type="ChEBI" id="CHEBI:29105"/>
    </cofactor>
    <text evidence="7">Binds 1 zinc ion per subunit.</text>
</comment>
<keyword evidence="2" id="KW-0678">Repressor</keyword>
<dbReference type="PANTHER" id="PTHR33202:SF7">
    <property type="entry name" value="FERRIC UPTAKE REGULATION PROTEIN"/>
    <property type="match status" value="1"/>
</dbReference>
<evidence type="ECO:0000256" key="8">
    <source>
        <dbReference type="PIRSR" id="PIRSR602481-2"/>
    </source>
</evidence>
<dbReference type="GO" id="GO:0000976">
    <property type="term" value="F:transcription cis-regulatory region binding"/>
    <property type="evidence" value="ECO:0007669"/>
    <property type="project" value="TreeGrafter"/>
</dbReference>
<dbReference type="GO" id="GO:0045892">
    <property type="term" value="P:negative regulation of DNA-templated transcription"/>
    <property type="evidence" value="ECO:0007669"/>
    <property type="project" value="TreeGrafter"/>
</dbReference>
<dbReference type="PANTHER" id="PTHR33202">
    <property type="entry name" value="ZINC UPTAKE REGULATION PROTEIN"/>
    <property type="match status" value="1"/>
</dbReference>
<proteinExistence type="inferred from homology"/>
<dbReference type="AlphaFoldDB" id="S5DL32"/>
<dbReference type="InterPro" id="IPR036388">
    <property type="entry name" value="WH-like_DNA-bd_sf"/>
</dbReference>
<comment type="similarity">
    <text evidence="1">Belongs to the Fur family.</text>
</comment>
<evidence type="ECO:0000313" key="9">
    <source>
        <dbReference type="EMBL" id="AGQ19534.1"/>
    </source>
</evidence>
<accession>S5DL32</accession>
<reference evidence="9" key="1">
    <citation type="journal article" date="2013" name="Sci. Rep.">
        <title>Metagenomics uncovers a new group of low GC and ultra-small marine Actinobacteria.</title>
        <authorList>
            <person name="Ghai R."/>
            <person name="Mizuno C.M."/>
            <person name="Picazo A."/>
            <person name="Camacho A."/>
            <person name="Rodriguez-Valera F."/>
        </authorList>
    </citation>
    <scope>NUCLEOTIDE SEQUENCE</scope>
</reference>
<dbReference type="EMBL" id="KC811135">
    <property type="protein sequence ID" value="AGQ19534.1"/>
    <property type="molecule type" value="Genomic_DNA"/>
</dbReference>
<evidence type="ECO:0000256" key="7">
    <source>
        <dbReference type="PIRSR" id="PIRSR602481-1"/>
    </source>
</evidence>
<keyword evidence="7" id="KW-0479">Metal-binding</keyword>
<dbReference type="Gene3D" id="1.10.10.10">
    <property type="entry name" value="Winged helix-like DNA-binding domain superfamily/Winged helix DNA-binding domain"/>
    <property type="match status" value="1"/>
</dbReference>
<dbReference type="InterPro" id="IPR043135">
    <property type="entry name" value="Fur_C"/>
</dbReference>
<dbReference type="InterPro" id="IPR002481">
    <property type="entry name" value="FUR"/>
</dbReference>
<evidence type="ECO:0000256" key="2">
    <source>
        <dbReference type="ARBA" id="ARBA00022491"/>
    </source>
</evidence>
<dbReference type="Pfam" id="PF01475">
    <property type="entry name" value="FUR"/>
    <property type="match status" value="1"/>
</dbReference>
<evidence type="ECO:0000256" key="3">
    <source>
        <dbReference type="ARBA" id="ARBA00022833"/>
    </source>
</evidence>
<keyword evidence="5" id="KW-0238">DNA-binding</keyword>
<dbReference type="Gene3D" id="3.30.1490.190">
    <property type="match status" value="1"/>
</dbReference>